<keyword evidence="1" id="KW-0812">Transmembrane</keyword>
<dbReference type="EMBL" id="JADKNH010000001">
    <property type="protein sequence ID" value="MBF4691657.1"/>
    <property type="molecule type" value="Genomic_DNA"/>
</dbReference>
<keyword evidence="3" id="KW-1185">Reference proteome</keyword>
<feature type="transmembrane region" description="Helical" evidence="1">
    <location>
        <begin position="6"/>
        <end position="30"/>
    </location>
</feature>
<proteinExistence type="predicted"/>
<sequence length="66" mass="7549">MLSLILSIFVIIMLMKVLFHIGFGITKLFFSLIGMALFLFFIPVALFFVVPIFAVMAIMFLLKLVF</sequence>
<gene>
    <name evidence="2" type="ORF">ISU02_00930</name>
</gene>
<dbReference type="Proteomes" id="UP000614200">
    <property type="component" value="Unassembled WGS sequence"/>
</dbReference>
<reference evidence="2 3" key="1">
    <citation type="submission" date="2020-11" db="EMBL/GenBank/DDBJ databases">
        <title>Fusibacter basophilias sp. nov.</title>
        <authorList>
            <person name="Qiu D."/>
        </authorList>
    </citation>
    <scope>NUCLEOTIDE SEQUENCE [LARGE SCALE GENOMIC DNA]</scope>
    <source>
        <strain evidence="2 3">Q10-2</strain>
    </source>
</reference>
<dbReference type="RefSeq" id="WP_194699904.1">
    <property type="nucleotide sequence ID" value="NZ_JADKNH010000001.1"/>
</dbReference>
<evidence type="ECO:0008006" key="4">
    <source>
        <dbReference type="Google" id="ProtNLM"/>
    </source>
</evidence>
<accession>A0ABR9ZMG3</accession>
<evidence type="ECO:0000313" key="3">
    <source>
        <dbReference type="Proteomes" id="UP000614200"/>
    </source>
</evidence>
<keyword evidence="1" id="KW-0472">Membrane</keyword>
<evidence type="ECO:0000256" key="1">
    <source>
        <dbReference type="SAM" id="Phobius"/>
    </source>
</evidence>
<name>A0ABR9ZMG3_9FIRM</name>
<comment type="caution">
    <text evidence="2">The sequence shown here is derived from an EMBL/GenBank/DDBJ whole genome shotgun (WGS) entry which is preliminary data.</text>
</comment>
<keyword evidence="1" id="KW-1133">Transmembrane helix</keyword>
<protein>
    <recommendedName>
        <fullName evidence="4">ABC transmembrane type-1 domain-containing protein</fullName>
    </recommendedName>
</protein>
<organism evidence="2 3">
    <name type="scientific">Fusibacter ferrireducens</name>
    <dbReference type="NCBI Taxonomy" id="2785058"/>
    <lineage>
        <taxon>Bacteria</taxon>
        <taxon>Bacillati</taxon>
        <taxon>Bacillota</taxon>
        <taxon>Clostridia</taxon>
        <taxon>Eubacteriales</taxon>
        <taxon>Eubacteriales Family XII. Incertae Sedis</taxon>
        <taxon>Fusibacter</taxon>
    </lineage>
</organism>
<evidence type="ECO:0000313" key="2">
    <source>
        <dbReference type="EMBL" id="MBF4691657.1"/>
    </source>
</evidence>
<feature type="transmembrane region" description="Helical" evidence="1">
    <location>
        <begin position="37"/>
        <end position="62"/>
    </location>
</feature>